<gene>
    <name evidence="5" type="ORF">PVAND_005147</name>
</gene>
<evidence type="ECO:0000256" key="1">
    <source>
        <dbReference type="ARBA" id="ARBA00007347"/>
    </source>
</evidence>
<dbReference type="OrthoDB" id="6224010at2759"/>
<dbReference type="AlphaFoldDB" id="A0A9J6BZH6"/>
<comment type="similarity">
    <text evidence="1 3">Belongs to the CMC family.</text>
</comment>
<keyword evidence="6" id="KW-1185">Reference proteome</keyword>
<reference evidence="5" key="1">
    <citation type="submission" date="2021-03" db="EMBL/GenBank/DDBJ databases">
        <title>Chromosome level genome of the anhydrobiotic midge Polypedilum vanderplanki.</title>
        <authorList>
            <person name="Yoshida Y."/>
            <person name="Kikawada T."/>
            <person name="Gusev O."/>
        </authorList>
    </citation>
    <scope>NUCLEOTIDE SEQUENCE</scope>
    <source>
        <strain evidence="5">NIAS01</strain>
        <tissue evidence="5">Whole body or cell culture</tissue>
    </source>
</reference>
<evidence type="ECO:0000313" key="6">
    <source>
        <dbReference type="Proteomes" id="UP001107558"/>
    </source>
</evidence>
<dbReference type="Proteomes" id="UP001107558">
    <property type="component" value="Chromosome 2"/>
</dbReference>
<dbReference type="Pfam" id="PF08583">
    <property type="entry name" value="Cmc1"/>
    <property type="match status" value="1"/>
</dbReference>
<evidence type="ECO:0000256" key="2">
    <source>
        <dbReference type="ARBA" id="ARBA00023157"/>
    </source>
</evidence>
<keyword evidence="2" id="KW-1015">Disulfide bond</keyword>
<comment type="caution">
    <text evidence="5">The sequence shown here is derived from an EMBL/GenBank/DDBJ whole genome shotgun (WGS) entry which is preliminary data.</text>
</comment>
<feature type="compositionally biased region" description="Polar residues" evidence="4">
    <location>
        <begin position="1"/>
        <end position="10"/>
    </location>
</feature>
<keyword evidence="3" id="KW-0496">Mitochondrion</keyword>
<dbReference type="PROSITE" id="PS51808">
    <property type="entry name" value="CHCH"/>
    <property type="match status" value="1"/>
</dbReference>
<protein>
    <recommendedName>
        <fullName evidence="3">COX assembly mitochondrial protein</fullName>
    </recommendedName>
</protein>
<accession>A0A9J6BZH6</accession>
<evidence type="ECO:0000313" key="5">
    <source>
        <dbReference type="EMBL" id="KAG5675223.1"/>
    </source>
</evidence>
<sequence length="132" mass="15316">MSEQESSFGSKNLGGPRGLGDPNDRSLRKVEKEVLIPKVMRDRAKAEKCTEEVAAFETCCKNNSILMVAVCRNENDKLKNCLTRWYKNEDFIKECTEIYLNDRSEFRRTGLQKKYRNYLKERDLKANAGNVQ</sequence>
<feature type="region of interest" description="Disordered" evidence="4">
    <location>
        <begin position="1"/>
        <end position="28"/>
    </location>
</feature>
<comment type="subcellular location">
    <subcellularLocation>
        <location evidence="3">Mitochondrion</location>
    </subcellularLocation>
</comment>
<dbReference type="PANTHER" id="PTHR22977">
    <property type="entry name" value="COX ASSEMBLY MITOCHONDRIAL PROTEIN"/>
    <property type="match status" value="1"/>
</dbReference>
<evidence type="ECO:0000256" key="3">
    <source>
        <dbReference type="RuleBase" id="RU364104"/>
    </source>
</evidence>
<evidence type="ECO:0000256" key="4">
    <source>
        <dbReference type="SAM" id="MobiDB-lite"/>
    </source>
</evidence>
<dbReference type="PANTHER" id="PTHR22977:SF5">
    <property type="entry name" value="COX ASSEMBLY MITOCHONDRIAL PROTEIN HOMOLOG"/>
    <property type="match status" value="1"/>
</dbReference>
<organism evidence="5 6">
    <name type="scientific">Polypedilum vanderplanki</name>
    <name type="common">Sleeping chironomid midge</name>
    <dbReference type="NCBI Taxonomy" id="319348"/>
    <lineage>
        <taxon>Eukaryota</taxon>
        <taxon>Metazoa</taxon>
        <taxon>Ecdysozoa</taxon>
        <taxon>Arthropoda</taxon>
        <taxon>Hexapoda</taxon>
        <taxon>Insecta</taxon>
        <taxon>Pterygota</taxon>
        <taxon>Neoptera</taxon>
        <taxon>Endopterygota</taxon>
        <taxon>Diptera</taxon>
        <taxon>Nematocera</taxon>
        <taxon>Chironomoidea</taxon>
        <taxon>Chironomidae</taxon>
        <taxon>Chironominae</taxon>
        <taxon>Polypedilum</taxon>
        <taxon>Polypedilum</taxon>
    </lineage>
</organism>
<proteinExistence type="inferred from homology"/>
<dbReference type="InterPro" id="IPR013892">
    <property type="entry name" value="Cyt_c_biogenesis_Cmc1-like"/>
</dbReference>
<dbReference type="GO" id="GO:0005739">
    <property type="term" value="C:mitochondrion"/>
    <property type="evidence" value="ECO:0007669"/>
    <property type="project" value="UniProtKB-SubCell"/>
</dbReference>
<dbReference type="EMBL" id="JADBJN010000002">
    <property type="protein sequence ID" value="KAG5675223.1"/>
    <property type="molecule type" value="Genomic_DNA"/>
</dbReference>
<name>A0A9J6BZH6_POLVA</name>